<gene>
    <name evidence="1" type="ORF">M404DRAFT_995392</name>
</gene>
<proteinExistence type="predicted"/>
<dbReference type="AlphaFoldDB" id="A0A0C3PPU3"/>
<keyword evidence="2" id="KW-1185">Reference proteome</keyword>
<dbReference type="InParanoid" id="A0A0C3PPU3"/>
<evidence type="ECO:0000313" key="1">
    <source>
        <dbReference type="EMBL" id="KIO10961.1"/>
    </source>
</evidence>
<evidence type="ECO:0000313" key="2">
    <source>
        <dbReference type="Proteomes" id="UP000054217"/>
    </source>
</evidence>
<reference evidence="2" key="2">
    <citation type="submission" date="2015-01" db="EMBL/GenBank/DDBJ databases">
        <title>Evolutionary Origins and Diversification of the Mycorrhizal Mutualists.</title>
        <authorList>
            <consortium name="DOE Joint Genome Institute"/>
            <consortium name="Mycorrhizal Genomics Consortium"/>
            <person name="Kohler A."/>
            <person name="Kuo A."/>
            <person name="Nagy L.G."/>
            <person name="Floudas D."/>
            <person name="Copeland A."/>
            <person name="Barry K.W."/>
            <person name="Cichocki N."/>
            <person name="Veneault-Fourrey C."/>
            <person name="LaButti K."/>
            <person name="Lindquist E.A."/>
            <person name="Lipzen A."/>
            <person name="Lundell T."/>
            <person name="Morin E."/>
            <person name="Murat C."/>
            <person name="Riley R."/>
            <person name="Ohm R."/>
            <person name="Sun H."/>
            <person name="Tunlid A."/>
            <person name="Henrissat B."/>
            <person name="Grigoriev I.V."/>
            <person name="Hibbett D.S."/>
            <person name="Martin F."/>
        </authorList>
    </citation>
    <scope>NUCLEOTIDE SEQUENCE [LARGE SCALE GENOMIC DNA]</scope>
    <source>
        <strain evidence="2">Marx 270</strain>
    </source>
</reference>
<dbReference type="Proteomes" id="UP000054217">
    <property type="component" value="Unassembled WGS sequence"/>
</dbReference>
<sequence>MLKTSRQAAICPSVSSTGCAHVYGHCTGTTRCFWLCILGDRRLCPTKRKIAYVRTQRGGIDGYRIATVGLIGQVKEVHIRGMMDTPW</sequence>
<protein>
    <submittedName>
        <fullName evidence="1">Uncharacterized protein</fullName>
    </submittedName>
</protein>
<name>A0A0C3PPU3_PISTI</name>
<dbReference type="HOGENOM" id="CLU_2484247_0_0_1"/>
<reference evidence="1 2" key="1">
    <citation type="submission" date="2014-04" db="EMBL/GenBank/DDBJ databases">
        <authorList>
            <consortium name="DOE Joint Genome Institute"/>
            <person name="Kuo A."/>
            <person name="Kohler A."/>
            <person name="Costa M.D."/>
            <person name="Nagy L.G."/>
            <person name="Floudas D."/>
            <person name="Copeland A."/>
            <person name="Barry K.W."/>
            <person name="Cichocki N."/>
            <person name="Veneault-Fourrey C."/>
            <person name="LaButti K."/>
            <person name="Lindquist E.A."/>
            <person name="Lipzen A."/>
            <person name="Lundell T."/>
            <person name="Morin E."/>
            <person name="Murat C."/>
            <person name="Sun H."/>
            <person name="Tunlid A."/>
            <person name="Henrissat B."/>
            <person name="Grigoriev I.V."/>
            <person name="Hibbett D.S."/>
            <person name="Martin F."/>
            <person name="Nordberg H.P."/>
            <person name="Cantor M.N."/>
            <person name="Hua S.X."/>
        </authorList>
    </citation>
    <scope>NUCLEOTIDE SEQUENCE [LARGE SCALE GENOMIC DNA]</scope>
    <source>
        <strain evidence="1 2">Marx 270</strain>
    </source>
</reference>
<accession>A0A0C3PPU3</accession>
<dbReference type="PROSITE" id="PS51257">
    <property type="entry name" value="PROKAR_LIPOPROTEIN"/>
    <property type="match status" value="1"/>
</dbReference>
<dbReference type="EMBL" id="KN831951">
    <property type="protein sequence ID" value="KIO10961.1"/>
    <property type="molecule type" value="Genomic_DNA"/>
</dbReference>
<organism evidence="1 2">
    <name type="scientific">Pisolithus tinctorius Marx 270</name>
    <dbReference type="NCBI Taxonomy" id="870435"/>
    <lineage>
        <taxon>Eukaryota</taxon>
        <taxon>Fungi</taxon>
        <taxon>Dikarya</taxon>
        <taxon>Basidiomycota</taxon>
        <taxon>Agaricomycotina</taxon>
        <taxon>Agaricomycetes</taxon>
        <taxon>Agaricomycetidae</taxon>
        <taxon>Boletales</taxon>
        <taxon>Sclerodermatineae</taxon>
        <taxon>Pisolithaceae</taxon>
        <taxon>Pisolithus</taxon>
    </lineage>
</organism>